<feature type="region of interest" description="Disordered" evidence="1">
    <location>
        <begin position="1"/>
        <end position="115"/>
    </location>
</feature>
<protein>
    <submittedName>
        <fullName evidence="2">Uncharacterized protein</fullName>
    </submittedName>
</protein>
<evidence type="ECO:0000256" key="1">
    <source>
        <dbReference type="SAM" id="MobiDB-lite"/>
    </source>
</evidence>
<keyword evidence="3" id="KW-1185">Reference proteome</keyword>
<gene>
    <name evidence="2" type="ORF">ABVK25_005285</name>
</gene>
<comment type="caution">
    <text evidence="2">The sequence shown here is derived from an EMBL/GenBank/DDBJ whole genome shotgun (WGS) entry which is preliminary data.</text>
</comment>
<dbReference type="EMBL" id="JBHFEH010000015">
    <property type="protein sequence ID" value="KAL2054537.1"/>
    <property type="molecule type" value="Genomic_DNA"/>
</dbReference>
<reference evidence="2 3" key="1">
    <citation type="submission" date="2024-09" db="EMBL/GenBank/DDBJ databases">
        <title>Rethinking Asexuality: The Enigmatic Case of Functional Sexual Genes in Lepraria (Stereocaulaceae).</title>
        <authorList>
            <person name="Doellman M."/>
            <person name="Sun Y."/>
            <person name="Barcenas-Pena A."/>
            <person name="Lumbsch H.T."/>
            <person name="Grewe F."/>
        </authorList>
    </citation>
    <scope>NUCLEOTIDE SEQUENCE [LARGE SCALE GENOMIC DNA]</scope>
    <source>
        <strain evidence="2 3">Grewe 0041</strain>
    </source>
</reference>
<name>A0ABR4B9L1_9LECA</name>
<proteinExistence type="predicted"/>
<accession>A0ABR4B9L1</accession>
<sequence length="115" mass="12395">MKELKTEQMGTAAPKSTEEKPAVKQAPTKTRVKPKASGAPKTADTKPAIKPKASVASNQPITKPQIPSAPQTDAGSEASEDKQVESADLRRARKKLELRQGKQEPKRKTRRALGA</sequence>
<evidence type="ECO:0000313" key="2">
    <source>
        <dbReference type="EMBL" id="KAL2054537.1"/>
    </source>
</evidence>
<organism evidence="2 3">
    <name type="scientific">Lepraria finkii</name>
    <dbReference type="NCBI Taxonomy" id="1340010"/>
    <lineage>
        <taxon>Eukaryota</taxon>
        <taxon>Fungi</taxon>
        <taxon>Dikarya</taxon>
        <taxon>Ascomycota</taxon>
        <taxon>Pezizomycotina</taxon>
        <taxon>Lecanoromycetes</taxon>
        <taxon>OSLEUM clade</taxon>
        <taxon>Lecanoromycetidae</taxon>
        <taxon>Lecanorales</taxon>
        <taxon>Lecanorineae</taxon>
        <taxon>Stereocaulaceae</taxon>
        <taxon>Lepraria</taxon>
    </lineage>
</organism>
<dbReference type="Proteomes" id="UP001590951">
    <property type="component" value="Unassembled WGS sequence"/>
</dbReference>
<feature type="compositionally biased region" description="Basic and acidic residues" evidence="1">
    <location>
        <begin position="79"/>
        <end position="106"/>
    </location>
</feature>
<evidence type="ECO:0000313" key="3">
    <source>
        <dbReference type="Proteomes" id="UP001590951"/>
    </source>
</evidence>